<dbReference type="GO" id="GO:0052621">
    <property type="term" value="F:diguanylate cyclase activity"/>
    <property type="evidence" value="ECO:0007669"/>
    <property type="project" value="UniProtKB-EC"/>
</dbReference>
<dbReference type="Pfam" id="PF00990">
    <property type="entry name" value="GGDEF"/>
    <property type="match status" value="1"/>
</dbReference>
<dbReference type="Gene3D" id="3.30.70.270">
    <property type="match status" value="1"/>
</dbReference>
<dbReference type="SUPFAM" id="SSF55073">
    <property type="entry name" value="Nucleotide cyclase"/>
    <property type="match status" value="1"/>
</dbReference>
<dbReference type="NCBIfam" id="TIGR00254">
    <property type="entry name" value="GGDEF"/>
    <property type="match status" value="1"/>
</dbReference>
<reference evidence="6 7" key="1">
    <citation type="submission" date="2019-04" db="EMBL/GenBank/DDBJ databases">
        <authorList>
            <person name="Hwang J.C."/>
        </authorList>
    </citation>
    <scope>NUCLEOTIDE SEQUENCE [LARGE SCALE GENOMIC DNA]</scope>
    <source>
        <strain evidence="6 7">IMCC35001</strain>
    </source>
</reference>
<dbReference type="SMART" id="SM00267">
    <property type="entry name" value="GGDEF"/>
    <property type="match status" value="1"/>
</dbReference>
<evidence type="ECO:0000313" key="6">
    <source>
        <dbReference type="EMBL" id="TKB49450.1"/>
    </source>
</evidence>
<dbReference type="InterPro" id="IPR050469">
    <property type="entry name" value="Diguanylate_Cyclase"/>
</dbReference>
<dbReference type="EMBL" id="SWCI01000004">
    <property type="protein sequence ID" value="TKB49450.1"/>
    <property type="molecule type" value="Genomic_DNA"/>
</dbReference>
<accession>A0A4U1BG93</accession>
<comment type="caution">
    <text evidence="6">The sequence shown here is derived from an EMBL/GenBank/DDBJ whole genome shotgun (WGS) entry which is preliminary data.</text>
</comment>
<dbReference type="AlphaFoldDB" id="A0A4U1BG93"/>
<evidence type="ECO:0000313" key="7">
    <source>
        <dbReference type="Proteomes" id="UP000305674"/>
    </source>
</evidence>
<evidence type="ECO:0000259" key="5">
    <source>
        <dbReference type="PROSITE" id="PS50887"/>
    </source>
</evidence>
<feature type="domain" description="GGDEF" evidence="5">
    <location>
        <begin position="387"/>
        <end position="518"/>
    </location>
</feature>
<dbReference type="Pfam" id="PF20975">
    <property type="entry name" value="DGCcoil"/>
    <property type="match status" value="1"/>
</dbReference>
<sequence>MNMVTDAQSQLEHMQKKLDKVRKEQQELEDVRAKQLQGLIQFSMRLGLCCKGQNLELDTRLAKIRQQLSDPSNLDSALPEMGELSRALQTQYQNNQREIEHNQQSMQQLARQLASLSGIPEKLKRELKYYQQDIQKPIHTIWEIIPRVEQLVKYYEQLLQERLAKEDRIPTTPKHRQLAHELAQLLSEIEFPNQYGEEINAIKAMLSGDVQVDQLLEAYSQVLNILVSEMAKEKSASQQFLAALTDSLSVVRQAMGENWQATSNSFKSSRAFNQKLNSHMGQFSDQVSDACDLQTLKGQVINELAFIRQQLTKRDAQEQSEFQALKLSIQKMQAEINSLTAEAASYKDKLIEQQRLNQVDALTQLPNRAALDEQLKRAYRQFKRYGHDLWVTVADIDRFKSINDNFGHTTGDKTLQVVSMALKNSLRKEEFVARYGGEEFVVLLPGLDREQVQQVLNRIRERIKAIPFKFRDERLSITVSIGAAKVGANETIQETFERADAALYRAKRQGRDKVEMDD</sequence>
<dbReference type="Proteomes" id="UP000305674">
    <property type="component" value="Unassembled WGS sequence"/>
</dbReference>
<keyword evidence="7" id="KW-1185">Reference proteome</keyword>
<evidence type="ECO:0000256" key="4">
    <source>
        <dbReference type="SAM" id="Coils"/>
    </source>
</evidence>
<dbReference type="InterPro" id="IPR000160">
    <property type="entry name" value="GGDEF_dom"/>
</dbReference>
<dbReference type="GO" id="GO:1902201">
    <property type="term" value="P:negative regulation of bacterial-type flagellum-dependent cell motility"/>
    <property type="evidence" value="ECO:0007669"/>
    <property type="project" value="TreeGrafter"/>
</dbReference>
<dbReference type="PANTHER" id="PTHR45138">
    <property type="entry name" value="REGULATORY COMPONENTS OF SENSORY TRANSDUCTION SYSTEM"/>
    <property type="match status" value="1"/>
</dbReference>
<protein>
    <recommendedName>
        <fullName evidence="2">diguanylate cyclase</fullName>
        <ecNumber evidence="2">2.7.7.65</ecNumber>
    </recommendedName>
</protein>
<dbReference type="GO" id="GO:0043709">
    <property type="term" value="P:cell adhesion involved in single-species biofilm formation"/>
    <property type="evidence" value="ECO:0007669"/>
    <property type="project" value="TreeGrafter"/>
</dbReference>
<comment type="catalytic activity">
    <reaction evidence="3">
        <text>2 GTP = 3',3'-c-di-GMP + 2 diphosphate</text>
        <dbReference type="Rhea" id="RHEA:24898"/>
        <dbReference type="ChEBI" id="CHEBI:33019"/>
        <dbReference type="ChEBI" id="CHEBI:37565"/>
        <dbReference type="ChEBI" id="CHEBI:58805"/>
        <dbReference type="EC" id="2.7.7.65"/>
    </reaction>
</comment>
<dbReference type="InterPro" id="IPR029787">
    <property type="entry name" value="Nucleotide_cyclase"/>
</dbReference>
<dbReference type="GO" id="GO:0005886">
    <property type="term" value="C:plasma membrane"/>
    <property type="evidence" value="ECO:0007669"/>
    <property type="project" value="TreeGrafter"/>
</dbReference>
<evidence type="ECO:0000256" key="3">
    <source>
        <dbReference type="ARBA" id="ARBA00034247"/>
    </source>
</evidence>
<feature type="coiled-coil region" evidence="4">
    <location>
        <begin position="4"/>
        <end position="34"/>
    </location>
</feature>
<dbReference type="PROSITE" id="PS50887">
    <property type="entry name" value="GGDEF"/>
    <property type="match status" value="1"/>
</dbReference>
<proteinExistence type="predicted"/>
<dbReference type="FunFam" id="3.30.70.270:FF:000001">
    <property type="entry name" value="Diguanylate cyclase domain protein"/>
    <property type="match status" value="1"/>
</dbReference>
<gene>
    <name evidence="6" type="ORF">FCL40_08965</name>
</gene>
<dbReference type="CDD" id="cd01949">
    <property type="entry name" value="GGDEF"/>
    <property type="match status" value="1"/>
</dbReference>
<dbReference type="InterPro" id="IPR048516">
    <property type="entry name" value="DGCcoil"/>
</dbReference>
<dbReference type="OrthoDB" id="9812260at2"/>
<name>A0A4U1BG93_9GAMM</name>
<evidence type="ECO:0000256" key="1">
    <source>
        <dbReference type="ARBA" id="ARBA00001946"/>
    </source>
</evidence>
<dbReference type="InterPro" id="IPR043128">
    <property type="entry name" value="Rev_trsase/Diguanyl_cyclase"/>
</dbReference>
<dbReference type="EC" id="2.7.7.65" evidence="2"/>
<keyword evidence="4" id="KW-0175">Coiled coil</keyword>
<dbReference type="PANTHER" id="PTHR45138:SF9">
    <property type="entry name" value="DIGUANYLATE CYCLASE DGCM-RELATED"/>
    <property type="match status" value="1"/>
</dbReference>
<comment type="cofactor">
    <cofactor evidence="1">
        <name>Mg(2+)</name>
        <dbReference type="ChEBI" id="CHEBI:18420"/>
    </cofactor>
</comment>
<organism evidence="6 7">
    <name type="scientific">Ferrimonas sediminicola</name>
    <dbReference type="NCBI Taxonomy" id="2569538"/>
    <lineage>
        <taxon>Bacteria</taxon>
        <taxon>Pseudomonadati</taxon>
        <taxon>Pseudomonadota</taxon>
        <taxon>Gammaproteobacteria</taxon>
        <taxon>Alteromonadales</taxon>
        <taxon>Ferrimonadaceae</taxon>
        <taxon>Ferrimonas</taxon>
    </lineage>
</organism>
<evidence type="ECO:0000256" key="2">
    <source>
        <dbReference type="ARBA" id="ARBA00012528"/>
    </source>
</evidence>
<feature type="coiled-coil region" evidence="4">
    <location>
        <begin position="322"/>
        <end position="356"/>
    </location>
</feature>